<dbReference type="EMBL" id="AABEQV010000007">
    <property type="protein sequence ID" value="EAG9857583.1"/>
    <property type="molecule type" value="Genomic_DNA"/>
</dbReference>
<reference evidence="10 11" key="2">
    <citation type="submission" date="2019-04" db="EMBL/GenBank/DDBJ databases">
        <authorList>
            <person name="Ashton P.M."/>
            <person name="Dallman T."/>
            <person name="Nair S."/>
            <person name="De Pinna E."/>
            <person name="Peters T."/>
            <person name="Grant K."/>
        </authorList>
    </citation>
    <scope>NUCLEOTIDE SEQUENCE [LARGE SCALE GENOMIC DNA]</scope>
    <source>
        <strain evidence="3 13">429821</strain>
        <strain evidence="7 11">562417</strain>
        <strain evidence="9 12">562428</strain>
        <strain evidence="6 10">563356</strain>
    </source>
</reference>
<dbReference type="EMBL" id="AABEQV010000042">
    <property type="protein sequence ID" value="EAG9858642.1"/>
    <property type="molecule type" value="Genomic_DNA"/>
</dbReference>
<reference evidence="1 14" key="1">
    <citation type="submission" date="2018-06" db="EMBL/GenBank/DDBJ databases">
        <authorList>
            <consortium name="GenomeTrakr: Next Generation Sequencing Network for Food Pathogen Tracability"/>
        </authorList>
    </citation>
    <scope>NUCLEOTIDE SEQUENCE [LARGE SCALE GENOMIC DNA]</scope>
    <source>
        <strain evidence="1 14">FLAG-38921</strain>
    </source>
</reference>
<name>A0A477J8A8_LISMN</name>
<dbReference type="Proteomes" id="UP000566721">
    <property type="component" value="Unassembled WGS sequence"/>
</dbReference>
<dbReference type="RefSeq" id="WP_064034164.1">
    <property type="nucleotide sequence ID" value="NZ_CAAVEO010000005.1"/>
</dbReference>
<accession>A0A477J8A8</accession>
<evidence type="ECO:0000313" key="7">
    <source>
        <dbReference type="EMBL" id="EAH1615750.1"/>
    </source>
</evidence>
<gene>
    <name evidence="7" type="ORF">D4271_10045</name>
    <name evidence="8" type="ORF">D4271_16600</name>
    <name evidence="3" type="ORF">D4C60_11310</name>
    <name evidence="4" type="ORF">D4C60_16760</name>
    <name evidence="5" type="ORF">D4D89_11250</name>
    <name evidence="6" type="ORF">D4D89_16640</name>
    <name evidence="9" type="ORF">D5M70_09980</name>
    <name evidence="1" type="ORF">DCT16_14345</name>
    <name evidence="2" type="ORF">DCT16_15530</name>
</gene>
<dbReference type="EMBL" id="AABCVX010000008">
    <property type="protein sequence ID" value="EAG6170556.1"/>
    <property type="molecule type" value="Genomic_DNA"/>
</dbReference>
<dbReference type="Proteomes" id="UP000529135">
    <property type="component" value="Unassembled WGS sequence"/>
</dbReference>
<dbReference type="Proteomes" id="UP000517258">
    <property type="component" value="Unassembled WGS sequence"/>
</dbReference>
<dbReference type="Proteomes" id="UP000525068">
    <property type="component" value="Unassembled WGS sequence"/>
</dbReference>
<dbReference type="EMBL" id="AABGFX010000007">
    <property type="protein sequence ID" value="EAH3127635.1"/>
    <property type="molecule type" value="Genomic_DNA"/>
</dbReference>
<dbReference type="EMBL" id="AABFMV010000039">
    <property type="protein sequence ID" value="EAH1617019.1"/>
    <property type="molecule type" value="Genomic_DNA"/>
</dbReference>
<evidence type="ECO:0000313" key="11">
    <source>
        <dbReference type="Proteomes" id="UP000525068"/>
    </source>
</evidence>
<evidence type="ECO:0000313" key="3">
    <source>
        <dbReference type="EMBL" id="EAG9857583.1"/>
    </source>
</evidence>
<evidence type="ECO:0000313" key="10">
    <source>
        <dbReference type="Proteomes" id="UP000517258"/>
    </source>
</evidence>
<evidence type="ECO:0000313" key="12">
    <source>
        <dbReference type="Proteomes" id="UP000529135"/>
    </source>
</evidence>
<evidence type="ECO:0000313" key="1">
    <source>
        <dbReference type="EMBL" id="EAG6170556.1"/>
    </source>
</evidence>
<comment type="caution">
    <text evidence="6">The sequence shown here is derived from an EMBL/GenBank/DDBJ whole genome shotgun (WGS) entry which is preliminary data.</text>
</comment>
<evidence type="ECO:0000313" key="9">
    <source>
        <dbReference type="EMBL" id="EAH3127635.1"/>
    </source>
</evidence>
<evidence type="ECO:0000313" key="2">
    <source>
        <dbReference type="EMBL" id="EAG6170783.1"/>
    </source>
</evidence>
<evidence type="ECO:0000313" key="13">
    <source>
        <dbReference type="Proteomes" id="UP000548826"/>
    </source>
</evidence>
<dbReference type="EMBL" id="AABCVX010000020">
    <property type="protein sequence ID" value="EAG6170783.1"/>
    <property type="molecule type" value="Genomic_DNA"/>
</dbReference>
<dbReference type="Pfam" id="PF20288">
    <property type="entry name" value="MC2"/>
    <property type="match status" value="1"/>
</dbReference>
<dbReference type="EMBL" id="AABEVI010000051">
    <property type="protein sequence ID" value="EAH0219930.1"/>
    <property type="molecule type" value="Genomic_DNA"/>
</dbReference>
<organism evidence="6 10">
    <name type="scientific">Listeria monocytogenes</name>
    <dbReference type="NCBI Taxonomy" id="1639"/>
    <lineage>
        <taxon>Bacteria</taxon>
        <taxon>Bacillati</taxon>
        <taxon>Bacillota</taxon>
        <taxon>Bacilli</taxon>
        <taxon>Bacillales</taxon>
        <taxon>Listeriaceae</taxon>
        <taxon>Listeria</taxon>
    </lineage>
</organism>
<evidence type="ECO:0000313" key="6">
    <source>
        <dbReference type="EMBL" id="EAH0219930.1"/>
    </source>
</evidence>
<proteinExistence type="predicted"/>
<dbReference type="EMBL" id="AABFMV010000007">
    <property type="protein sequence ID" value="EAH1615750.1"/>
    <property type="molecule type" value="Genomic_DNA"/>
</dbReference>
<dbReference type="AlphaFoldDB" id="A0A477J8A8"/>
<dbReference type="Proteomes" id="UP000548826">
    <property type="component" value="Unassembled WGS sequence"/>
</dbReference>
<dbReference type="InterPro" id="IPR046904">
    <property type="entry name" value="ABC-3C_MC2"/>
</dbReference>
<evidence type="ECO:0000313" key="8">
    <source>
        <dbReference type="EMBL" id="EAH1617019.1"/>
    </source>
</evidence>
<sequence length="151" mass="17443">MNNPFNSRIEISSRILLTLANRKNEKLNLEGLVISDFVTVYAREFGLSDTNLHGNNEFSFAEFTLRRQQFEETIPFLVRQNLVNVATGEYGFEYSINNRGEQFISGFNSDYVKKYRNLTKLSAFYTDKLSQGEILSLITRKATNSLDGRKY</sequence>
<evidence type="ECO:0000313" key="14">
    <source>
        <dbReference type="Proteomes" id="UP000566721"/>
    </source>
</evidence>
<dbReference type="EMBL" id="AABEVI010000007">
    <property type="protein sequence ID" value="EAH0218895.1"/>
    <property type="molecule type" value="Genomic_DNA"/>
</dbReference>
<protein>
    <submittedName>
        <fullName evidence="6">Uncharacterized protein</fullName>
    </submittedName>
</protein>
<evidence type="ECO:0000313" key="4">
    <source>
        <dbReference type="EMBL" id="EAG9858642.1"/>
    </source>
</evidence>
<evidence type="ECO:0000313" key="5">
    <source>
        <dbReference type="EMBL" id="EAH0218895.1"/>
    </source>
</evidence>